<organism evidence="1 2">
    <name type="scientific">Sphingobacterium multivorum</name>
    <dbReference type="NCBI Taxonomy" id="28454"/>
    <lineage>
        <taxon>Bacteria</taxon>
        <taxon>Pseudomonadati</taxon>
        <taxon>Bacteroidota</taxon>
        <taxon>Sphingobacteriia</taxon>
        <taxon>Sphingobacteriales</taxon>
        <taxon>Sphingobacteriaceae</taxon>
        <taxon>Sphingobacterium</taxon>
    </lineage>
</organism>
<gene>
    <name evidence="1" type="ORF">NCTC11343_05445</name>
</gene>
<accession>A0A2X2JRF3</accession>
<evidence type="ECO:0000313" key="2">
    <source>
        <dbReference type="Proteomes" id="UP000251241"/>
    </source>
</evidence>
<dbReference type="EMBL" id="UAUU01000011">
    <property type="protein sequence ID" value="SPZ94636.1"/>
    <property type="molecule type" value="Genomic_DNA"/>
</dbReference>
<name>A0A2X2JRF3_SPHMU</name>
<dbReference type="AlphaFoldDB" id="A0A2X2JRF3"/>
<dbReference type="Proteomes" id="UP000251241">
    <property type="component" value="Unassembled WGS sequence"/>
</dbReference>
<proteinExistence type="predicted"/>
<protein>
    <submittedName>
        <fullName evidence="1">Uncharacterized protein</fullName>
    </submittedName>
</protein>
<evidence type="ECO:0000313" key="1">
    <source>
        <dbReference type="EMBL" id="SPZ94636.1"/>
    </source>
</evidence>
<dbReference type="RefSeq" id="WP_112376327.1">
    <property type="nucleotide sequence ID" value="NZ_CP069793.1"/>
</dbReference>
<reference evidence="1 2" key="1">
    <citation type="submission" date="2018-06" db="EMBL/GenBank/DDBJ databases">
        <authorList>
            <consortium name="Pathogen Informatics"/>
            <person name="Doyle S."/>
        </authorList>
    </citation>
    <scope>NUCLEOTIDE SEQUENCE [LARGE SCALE GENOMIC DNA]</scope>
    <source>
        <strain evidence="1 2">NCTC11343</strain>
    </source>
</reference>
<dbReference type="GeneID" id="97180237"/>
<sequence>MKENLDEFGLAAKVATLLALPRVDRALALQLMRDNFVDWMEHNFNLGSNQADKLNQLPAELSQKLGIAISNYLMEDHVLQVRKDEKKDEDPDFTELCIYGVEEWLDGEPEAEPTPLYIRISYRNA</sequence>